<dbReference type="InterPro" id="IPR017916">
    <property type="entry name" value="SB_dom"/>
</dbReference>
<dbReference type="InterPro" id="IPR052070">
    <property type="entry name" value="ESCRT-I_UEV_domain"/>
</dbReference>
<dbReference type="Gene3D" id="3.10.110.10">
    <property type="entry name" value="Ubiquitin Conjugating Enzyme"/>
    <property type="match status" value="1"/>
</dbReference>
<keyword evidence="5 7" id="KW-0653">Protein transport</keyword>
<dbReference type="GO" id="GO:0043130">
    <property type="term" value="F:ubiquitin binding"/>
    <property type="evidence" value="ECO:0007669"/>
    <property type="project" value="TreeGrafter"/>
</dbReference>
<dbReference type="GeneID" id="37267124"/>
<dbReference type="PANTHER" id="PTHR23306:SF3">
    <property type="entry name" value="TUMOR SUPPRESSOR PROTEIN 101"/>
    <property type="match status" value="1"/>
</dbReference>
<evidence type="ECO:0000259" key="10">
    <source>
        <dbReference type="PROSITE" id="PS51322"/>
    </source>
</evidence>
<evidence type="ECO:0000313" key="12">
    <source>
        <dbReference type="Proteomes" id="UP000245946"/>
    </source>
</evidence>
<dbReference type="InterPro" id="IPR016135">
    <property type="entry name" value="UBQ-conjugating_enzyme/RWD"/>
</dbReference>
<evidence type="ECO:0000259" key="9">
    <source>
        <dbReference type="PROSITE" id="PS51312"/>
    </source>
</evidence>
<keyword evidence="12" id="KW-1185">Reference proteome</keyword>
<evidence type="ECO:0000256" key="7">
    <source>
        <dbReference type="PROSITE-ProRule" id="PRU00644"/>
    </source>
</evidence>
<keyword evidence="4" id="KW-0967">Endosome</keyword>
<dbReference type="STRING" id="58919.A0A316Z9I1"/>
<feature type="compositionally biased region" description="Low complexity" evidence="8">
    <location>
        <begin position="271"/>
        <end position="281"/>
    </location>
</feature>
<dbReference type="GO" id="GO:0072666">
    <property type="term" value="P:establishment of protein localization to vacuole"/>
    <property type="evidence" value="ECO:0007669"/>
    <property type="project" value="UniProtKB-ARBA"/>
</dbReference>
<dbReference type="EMBL" id="KZ819292">
    <property type="protein sequence ID" value="PWN98241.1"/>
    <property type="molecule type" value="Genomic_DNA"/>
</dbReference>
<dbReference type="AlphaFoldDB" id="A0A316Z9I1"/>
<dbReference type="GO" id="GO:0000813">
    <property type="term" value="C:ESCRT I complex"/>
    <property type="evidence" value="ECO:0007669"/>
    <property type="project" value="TreeGrafter"/>
</dbReference>
<reference evidence="11 12" key="1">
    <citation type="journal article" date="2018" name="Mol. Biol. Evol.">
        <title>Broad Genomic Sampling Reveals a Smut Pathogenic Ancestry of the Fungal Clade Ustilaginomycotina.</title>
        <authorList>
            <person name="Kijpornyongpan T."/>
            <person name="Mondo S.J."/>
            <person name="Barry K."/>
            <person name="Sandor L."/>
            <person name="Lee J."/>
            <person name="Lipzen A."/>
            <person name="Pangilinan J."/>
            <person name="LaButti K."/>
            <person name="Hainaut M."/>
            <person name="Henrissat B."/>
            <person name="Grigoriev I.V."/>
            <person name="Spatafora J.W."/>
            <person name="Aime M.C."/>
        </authorList>
    </citation>
    <scope>NUCLEOTIDE SEQUENCE [LARGE SCALE GENOMIC DNA]</scope>
    <source>
        <strain evidence="11 12">MCA 4186</strain>
    </source>
</reference>
<evidence type="ECO:0000256" key="4">
    <source>
        <dbReference type="ARBA" id="ARBA00022753"/>
    </source>
</evidence>
<dbReference type="PANTHER" id="PTHR23306">
    <property type="entry name" value="TUMOR SUSCEPTIBILITY GENE 101 PROTEIN-RELATED"/>
    <property type="match status" value="1"/>
</dbReference>
<dbReference type="SUPFAM" id="SSF54495">
    <property type="entry name" value="UBC-like"/>
    <property type="match status" value="1"/>
</dbReference>
<feature type="compositionally biased region" description="Low complexity" evidence="8">
    <location>
        <begin position="201"/>
        <end position="214"/>
    </location>
</feature>
<feature type="region of interest" description="Disordered" evidence="8">
    <location>
        <begin position="136"/>
        <end position="320"/>
    </location>
</feature>
<evidence type="ECO:0000256" key="3">
    <source>
        <dbReference type="ARBA" id="ARBA00022448"/>
    </source>
</evidence>
<dbReference type="Pfam" id="PF09454">
    <property type="entry name" value="Vps23_core"/>
    <property type="match status" value="1"/>
</dbReference>
<dbReference type="Proteomes" id="UP000245946">
    <property type="component" value="Unassembled WGS sequence"/>
</dbReference>
<evidence type="ECO:0000256" key="8">
    <source>
        <dbReference type="SAM" id="MobiDB-lite"/>
    </source>
</evidence>
<comment type="similarity">
    <text evidence="2">Belongs to the ubiquitin-conjugating enzyme family. UEV subfamily.</text>
</comment>
<evidence type="ECO:0000256" key="2">
    <source>
        <dbReference type="ARBA" id="ARBA00009594"/>
    </source>
</evidence>
<dbReference type="InterPro" id="IPR008883">
    <property type="entry name" value="UEV_N"/>
</dbReference>
<evidence type="ECO:0000256" key="1">
    <source>
        <dbReference type="ARBA" id="ARBA00004177"/>
    </source>
</evidence>
<evidence type="ECO:0000313" key="11">
    <source>
        <dbReference type="EMBL" id="PWN98241.1"/>
    </source>
</evidence>
<dbReference type="GO" id="GO:0043162">
    <property type="term" value="P:ubiquitin-dependent protein catabolic process via the multivesicular body sorting pathway"/>
    <property type="evidence" value="ECO:0007669"/>
    <property type="project" value="UniProtKB-ARBA"/>
</dbReference>
<feature type="compositionally biased region" description="Low complexity" evidence="8">
    <location>
        <begin position="144"/>
        <end position="172"/>
    </location>
</feature>
<gene>
    <name evidence="11" type="ORF">FA09DRAFT_22909</name>
</gene>
<protein>
    <submittedName>
        <fullName evidence="11">UEV-domain-containing protein</fullName>
    </submittedName>
</protein>
<feature type="compositionally biased region" description="Pro residues" evidence="8">
    <location>
        <begin position="288"/>
        <end position="318"/>
    </location>
</feature>
<keyword evidence="6" id="KW-0175">Coiled coil</keyword>
<comment type="subcellular location">
    <subcellularLocation>
        <location evidence="1">Endosome</location>
    </subcellularLocation>
</comment>
<feature type="domain" description="SB" evidence="9">
    <location>
        <begin position="414"/>
        <end position="482"/>
    </location>
</feature>
<dbReference type="SUPFAM" id="SSF140111">
    <property type="entry name" value="Endosomal sorting complex assembly domain"/>
    <property type="match status" value="1"/>
</dbReference>
<evidence type="ECO:0000256" key="6">
    <source>
        <dbReference type="ARBA" id="ARBA00023054"/>
    </source>
</evidence>
<keyword evidence="3 7" id="KW-0813">Transport</keyword>
<dbReference type="InterPro" id="IPR037202">
    <property type="entry name" value="ESCRT_assembly_dom"/>
</dbReference>
<evidence type="ECO:0000256" key="5">
    <source>
        <dbReference type="ARBA" id="ARBA00022927"/>
    </source>
</evidence>
<dbReference type="PROSITE" id="PS51322">
    <property type="entry name" value="UEV"/>
    <property type="match status" value="1"/>
</dbReference>
<dbReference type="Pfam" id="PF05743">
    <property type="entry name" value="UEV"/>
    <property type="match status" value="1"/>
</dbReference>
<dbReference type="CDD" id="cd11685">
    <property type="entry name" value="UEV_TSG101-like"/>
    <property type="match status" value="1"/>
</dbReference>
<dbReference type="OrthoDB" id="306304at2759"/>
<proteinExistence type="inferred from homology"/>
<dbReference type="PROSITE" id="PS51312">
    <property type="entry name" value="SB"/>
    <property type="match status" value="1"/>
</dbReference>
<dbReference type="Gene3D" id="6.10.140.820">
    <property type="match status" value="1"/>
</dbReference>
<dbReference type="RefSeq" id="XP_025598520.1">
    <property type="nucleotide sequence ID" value="XM_025739578.1"/>
</dbReference>
<name>A0A316Z9I1_9BASI</name>
<dbReference type="GO" id="GO:0006886">
    <property type="term" value="P:intracellular protein transport"/>
    <property type="evidence" value="ECO:0007669"/>
    <property type="project" value="UniProtKB-ARBA"/>
</dbReference>
<feature type="domain" description="UEV" evidence="10">
    <location>
        <begin position="1"/>
        <end position="138"/>
    </location>
</feature>
<organism evidence="11 12">
    <name type="scientific">Tilletiopsis washingtonensis</name>
    <dbReference type="NCBI Taxonomy" id="58919"/>
    <lineage>
        <taxon>Eukaryota</taxon>
        <taxon>Fungi</taxon>
        <taxon>Dikarya</taxon>
        <taxon>Basidiomycota</taxon>
        <taxon>Ustilaginomycotina</taxon>
        <taxon>Exobasidiomycetes</taxon>
        <taxon>Entylomatales</taxon>
        <taxon>Entylomatales incertae sedis</taxon>
        <taxon>Tilletiopsis</taxon>
    </lineage>
</organism>
<accession>A0A316Z9I1</accession>
<sequence>MDHAVYPSAERVFVDVDAVLLHLSSLAPRTDVFTHDTGHSALLLQLRGTLPVAFRGATYHIPVAVWLPRAYPREPPMVFVEPTSAMLVRPGPDVELSGRVKGVYLKQWERKWESCNLVALTQSLQELFSQMPPVYAKPAQPATPSGSASPARVAPASPSVSPAPRSPQAPTDPRQRPPPPLGVSGDPRQAAGPPVRPPKPGSSFDGPSRSSSMGTPSAGPLSPLSQQGHWGPPQPHETPQRPLSYDARTQWAGQSGPMPEHRGSWHAGVNGAQHPAQSPQHPHAHQPPSRPQPPPASQSAPPPAPPPSGPAPPRPPNPELLSLQTQLQAKLSAYLHSTLSAGHERNEQMRRVVADLDRGAPAVLDEMARLEAVRDVCRATGDGLQRSVDEVQARIRELNERPSPSADELICATSIVGNQLLDLVAEDNAIEDTLYHLGRALNAEQLSLERFLKLTRFLAREQFMKRALAQRICEGMGWPDEGAQSQR</sequence>